<accession>A0AC59HP13</accession>
<dbReference type="EMBL" id="AP026729">
    <property type="protein sequence ID" value="BDQ61451.1"/>
    <property type="molecule type" value="Genomic_DNA"/>
</dbReference>
<name>A0AC59HP13_ENTFL</name>
<proteinExistence type="predicted"/>
<reference evidence="1" key="1">
    <citation type="submission" date="2022-08" db="EMBL/GenBank/DDBJ databases">
        <title>Molecular epidemiological analysis of five strains of VanD-type vancomycin-resistant Enterococcus faecalis.</title>
        <authorList>
            <person name="Mimura K."/>
            <person name="Hashimoto Y."/>
            <person name="Tomita H."/>
        </authorList>
    </citation>
    <scope>NUCLEOTIDE SEQUENCE</scope>
    <source>
        <strain evidence="1">SVR2332</strain>
    </source>
</reference>
<protein>
    <submittedName>
        <fullName evidence="1">Uncharacterized protein</fullName>
    </submittedName>
</protein>
<dbReference type="Proteomes" id="UP001317613">
    <property type="component" value="Chromosome"/>
</dbReference>
<evidence type="ECO:0000313" key="1">
    <source>
        <dbReference type="EMBL" id="BDQ61451.1"/>
    </source>
</evidence>
<organism evidence="1 2">
    <name type="scientific">Enterococcus faecalis</name>
    <name type="common">Streptococcus faecalis</name>
    <dbReference type="NCBI Taxonomy" id="1351"/>
    <lineage>
        <taxon>Bacteria</taxon>
        <taxon>Bacillati</taxon>
        <taxon>Bacillota</taxon>
        <taxon>Bacilli</taxon>
        <taxon>Lactobacillales</taxon>
        <taxon>Enterococcaceae</taxon>
        <taxon>Enterococcus</taxon>
    </lineage>
</organism>
<gene>
    <name evidence="1" type="ORF">EfsSVR2332_15290</name>
</gene>
<evidence type="ECO:0000313" key="2">
    <source>
        <dbReference type="Proteomes" id="UP001317613"/>
    </source>
</evidence>
<sequence>MISTHLFAYEDIIGSLLAFLGLLYAIRTESIIRYFVLTIVAIIWINPVLFKNYIVVLSNIFLQFMFIPLFLLSLSIIFLTEKENRLFCIPIIFLVFLVFSQATWLYEYNTELRVSAVFMILLGIYLKLVKIIKQ</sequence>